<reference evidence="4 5" key="1">
    <citation type="submission" date="2020-05" db="EMBL/GenBank/DDBJ databases">
        <title>Genome sequence of Kribbella sandramycini ATCC 39419.</title>
        <authorList>
            <person name="Maclea K.S."/>
            <person name="Fair J.L."/>
        </authorList>
    </citation>
    <scope>NUCLEOTIDE SEQUENCE [LARGE SCALE GENOMIC DNA]</scope>
    <source>
        <strain evidence="4 5">ATCC 39419</strain>
    </source>
</reference>
<gene>
    <name evidence="3" type="ORF">HNR71_003247</name>
    <name evidence="4" type="ORF">HPO96_05980</name>
</gene>
<accession>A0A7Y4KW61</accession>
<evidence type="ECO:0000256" key="2">
    <source>
        <dbReference type="SAM" id="Phobius"/>
    </source>
</evidence>
<feature type="region of interest" description="Disordered" evidence="1">
    <location>
        <begin position="188"/>
        <end position="208"/>
    </location>
</feature>
<dbReference type="Proteomes" id="UP000534306">
    <property type="component" value="Unassembled WGS sequence"/>
</dbReference>
<evidence type="ECO:0000313" key="6">
    <source>
        <dbReference type="Proteomes" id="UP000553957"/>
    </source>
</evidence>
<dbReference type="RefSeq" id="WP_171671658.1">
    <property type="nucleotide sequence ID" value="NZ_BAAAGT010000003.1"/>
</dbReference>
<evidence type="ECO:0000313" key="5">
    <source>
        <dbReference type="Proteomes" id="UP000534306"/>
    </source>
</evidence>
<organism evidence="4 5">
    <name type="scientific">Kribbella sandramycini</name>
    <dbReference type="NCBI Taxonomy" id="60450"/>
    <lineage>
        <taxon>Bacteria</taxon>
        <taxon>Bacillati</taxon>
        <taxon>Actinomycetota</taxon>
        <taxon>Actinomycetes</taxon>
        <taxon>Propionibacteriales</taxon>
        <taxon>Kribbellaceae</taxon>
        <taxon>Kribbella</taxon>
    </lineage>
</organism>
<protein>
    <submittedName>
        <fullName evidence="4">Uncharacterized protein</fullName>
    </submittedName>
</protein>
<dbReference type="EMBL" id="JACHKF010000001">
    <property type="protein sequence ID" value="MBB6567610.1"/>
    <property type="molecule type" value="Genomic_DNA"/>
</dbReference>
<keyword evidence="2" id="KW-0812">Transmembrane</keyword>
<dbReference type="Proteomes" id="UP000553957">
    <property type="component" value="Unassembled WGS sequence"/>
</dbReference>
<comment type="caution">
    <text evidence="4">The sequence shown here is derived from an EMBL/GenBank/DDBJ whole genome shotgun (WGS) entry which is preliminary data.</text>
</comment>
<evidence type="ECO:0000313" key="4">
    <source>
        <dbReference type="EMBL" id="NOL39787.1"/>
    </source>
</evidence>
<feature type="transmembrane region" description="Helical" evidence="2">
    <location>
        <begin position="57"/>
        <end position="78"/>
    </location>
</feature>
<evidence type="ECO:0000313" key="3">
    <source>
        <dbReference type="EMBL" id="MBB6567610.1"/>
    </source>
</evidence>
<reference evidence="3 6" key="2">
    <citation type="submission" date="2020-08" db="EMBL/GenBank/DDBJ databases">
        <title>Sequencing the genomes of 1000 actinobacteria strains.</title>
        <authorList>
            <person name="Klenk H.-P."/>
        </authorList>
    </citation>
    <scope>NUCLEOTIDE SEQUENCE [LARGE SCALE GENOMIC DNA]</scope>
    <source>
        <strain evidence="3 6">DSM 15626</strain>
    </source>
</reference>
<dbReference type="EMBL" id="JABJRC010000001">
    <property type="protein sequence ID" value="NOL39787.1"/>
    <property type="molecule type" value="Genomic_DNA"/>
</dbReference>
<dbReference type="AlphaFoldDB" id="A0A7Y4KW61"/>
<proteinExistence type="predicted"/>
<keyword evidence="5" id="KW-1185">Reference proteome</keyword>
<evidence type="ECO:0000256" key="1">
    <source>
        <dbReference type="SAM" id="MobiDB-lite"/>
    </source>
</evidence>
<keyword evidence="2" id="KW-0472">Membrane</keyword>
<name>A0A7Y4KW61_9ACTN</name>
<sequence length="281" mass="30518">MTRSTVDKIRDLNPVSDDEARAAARANDSAWLDVLAKARHTAQEVPHRRVRRQAPMVRRLVPILVAAAVVGAVALTAVERSGGDRQEALGSALAFSDEGRYVQIRIVDLEADTARFTKELKKHNLNFTIKLLASTPSTVGRLVWEGDMGGNTGGNFKVSAEPNGCAVGGPTPCFIEIKVPRDYTGSGELAIGRPMRPGESAETGGTIGEPGEPLAGVKFYGLRVDKVRELLAQRGFVVRSYIERKDDDNVRHESVPDNWLVTNGSLAVDNQVTLRVTPKLR</sequence>
<keyword evidence="2" id="KW-1133">Transmembrane helix</keyword>